<evidence type="ECO:0000256" key="1">
    <source>
        <dbReference type="SAM" id="MobiDB-lite"/>
    </source>
</evidence>
<accession>A0A0C9SXG5</accession>
<feature type="region of interest" description="Disordered" evidence="1">
    <location>
        <begin position="1637"/>
        <end position="1678"/>
    </location>
</feature>
<dbReference type="HOGENOM" id="CLU_002907_0_0_1"/>
<name>A0A0C9SXG5_PLICR</name>
<feature type="compositionally biased region" description="Polar residues" evidence="1">
    <location>
        <begin position="159"/>
        <end position="173"/>
    </location>
</feature>
<keyword evidence="3" id="KW-1185">Reference proteome</keyword>
<feature type="compositionally biased region" description="Basic residues" evidence="1">
    <location>
        <begin position="1650"/>
        <end position="1661"/>
    </location>
</feature>
<evidence type="ECO:0000313" key="3">
    <source>
        <dbReference type="Proteomes" id="UP000053263"/>
    </source>
</evidence>
<reference evidence="2 3" key="1">
    <citation type="submission" date="2014-06" db="EMBL/GenBank/DDBJ databases">
        <title>Evolutionary Origins and Diversification of the Mycorrhizal Mutualists.</title>
        <authorList>
            <consortium name="DOE Joint Genome Institute"/>
            <consortium name="Mycorrhizal Genomics Consortium"/>
            <person name="Kohler A."/>
            <person name="Kuo A."/>
            <person name="Nagy L.G."/>
            <person name="Floudas D."/>
            <person name="Copeland A."/>
            <person name="Barry K.W."/>
            <person name="Cichocki N."/>
            <person name="Veneault-Fourrey C."/>
            <person name="LaButti K."/>
            <person name="Lindquist E.A."/>
            <person name="Lipzen A."/>
            <person name="Lundell T."/>
            <person name="Morin E."/>
            <person name="Murat C."/>
            <person name="Riley R."/>
            <person name="Ohm R."/>
            <person name="Sun H."/>
            <person name="Tunlid A."/>
            <person name="Henrissat B."/>
            <person name="Grigoriev I.V."/>
            <person name="Hibbett D.S."/>
            <person name="Martin F."/>
        </authorList>
    </citation>
    <scope>NUCLEOTIDE SEQUENCE [LARGE SCALE GENOMIC DNA]</scope>
    <source>
        <strain evidence="2 3">FD-325 SS-3</strain>
    </source>
</reference>
<feature type="region of interest" description="Disordered" evidence="1">
    <location>
        <begin position="268"/>
        <end position="307"/>
    </location>
</feature>
<sequence>MADSEYLGHSWEWYHAATEADSRAEVDATAVMSDAFSDVAGHGVVADQTFGQSDAGQSSAGAHSMQWWPYEMQELDEDREGGRRAEMWPQANDASGYAYGAQRAMGEGRTATSAESSTRMLVDMTGMPDHSRLRDASENYHENYANIYERATHREATRASESQQSVHASSIEDSSGPGGTSASDILQVLPPTPLPAGYRYSAAGIREKHCQNCEQWVSLGSDNKTERSFHMHFLAGPCKRQSARNEKQRAASMDTREWEKRRLAEITASLARSRTPPRAVAERSYSAPPSSPLKDTLGSAYTPASPTTRQISRNIGALQSASGRSCGHELGSIGEDIEPDESLTICSRDDPLPRLNFQKSSAQMHRAAPLSPRALLKECPGVLFVWPAGSMYSTYPWQLHDTITPGYYFTKMTRTGCDFWARANGCSVQIFADQTACLPCSQIAQSPKLLDMKRRAELPLPAAHSGYEFYNHPQMKTQVRLLRGQINTQKLEILNLNRRLGTLLDKMDDFKRFVMAVGTMDVPRLHQLVRTALNCNASVDSIVALMEKAIEGTYHVRGYDTDNLDLTRLIQILGGGKLVYALNHAIGTPSMSTSRRNSHRLSIIPCTAAPSDEEIDHNLHSNFSNTGVAFGRPLTGHAFLIDEISLDERPRYHRPNNSIVGLCREHAPVDGGLEIESVESVEKIASMINKGDCHLGKEATVLAVASFSSEDYHARPIIVSPTCKTENSKDQAVWIWRAVERYRLFYADARGMIWCISTDGDGVRRPALHSLLMKYMLDENLSLYQLLCKLAGMNLYVGEFLITMDSDPKHLFKRFCTLIRTRDGIVIGDFVLNSETLTVHLLRIEGMTLPAVRSLINPADHQNVPMAVRLLQSLKAISLLPIDDLNPTQRKAHSAIELLSEMLSALVEPFVDVHLSLEEQLAKVSKYAHIAFVMFRKHGTNFMSNQLYADSQTMVKNLYFCVAKQQELDPMQAFYLSQIGDDRLELCFCECRCNTHHRNHDILELCSTICAVCDAREILNRQPAWDRGHKRLKLSGAEGVDHVNPRSWKGDATAGRAGLLSAWTSGKASAIAALSKYGITCDFEGLFARENLDMLRPFGDGKYPGIAVEKDRSLEEPVVPDVPEAAGADTPAASADKIAADELRQLEEELYDTGAQVELEDLLPDVPPNIAKGMQTPESVPTPPTFNAKDWIWHEGAWIHKSSALRRAIQGMKKSTDRNSRSASRSFSFSGAPLNLNLSDITDPSAIHIGDLAALLVKSGGAVVLAIMTVTALRLNGKRVDQVKRDELRLISAKISVTGQLMCLRPADSSTWVWTGRYMELPSLVIAKPAAPGTESRLTRRSLTLSSPGHLVYPLNPELCATVAGIAPPNTSMAGPSESCIPPEASSDSPAGGMTWSFKEDALESLALLIWANAKNEMGDSPTAATDVLQSMPKCGEGLTLPYRNLNGNAMFVAEQATAAAAEQEISDEDVVCHQCTAVLKRKTVREHVGKHILLAKRGVQEDGLAEKVHDYMPCGFCGRGGCAVTLLKTATTFKAKSACSHHHSFGLKAALKGSDNTPCTNAPIICGLCYQDPKLQEFQAIWKYNMVDHLRTSHPGQSTTAELPSHTICKAALISRQEQTDLGVPDALNVEDFPGTEARMAADGEGVRVKKAKPSTRKRPAVLPASPGPGPSKRSKQ</sequence>
<proteinExistence type="predicted"/>
<gene>
    <name evidence="2" type="ORF">PLICRDRAFT_701936</name>
</gene>
<organism evidence="2 3">
    <name type="scientific">Plicaturopsis crispa FD-325 SS-3</name>
    <dbReference type="NCBI Taxonomy" id="944288"/>
    <lineage>
        <taxon>Eukaryota</taxon>
        <taxon>Fungi</taxon>
        <taxon>Dikarya</taxon>
        <taxon>Basidiomycota</taxon>
        <taxon>Agaricomycotina</taxon>
        <taxon>Agaricomycetes</taxon>
        <taxon>Agaricomycetidae</taxon>
        <taxon>Amylocorticiales</taxon>
        <taxon>Amylocorticiaceae</taxon>
        <taxon>Plicatura</taxon>
        <taxon>Plicaturopsis crispa</taxon>
    </lineage>
</organism>
<feature type="region of interest" description="Disordered" evidence="1">
    <location>
        <begin position="154"/>
        <end position="188"/>
    </location>
</feature>
<evidence type="ECO:0000313" key="2">
    <source>
        <dbReference type="EMBL" id="KII84375.1"/>
    </source>
</evidence>
<protein>
    <submittedName>
        <fullName evidence="2">Unplaced genomic scaffold PLICRscaffold_18, whole genome shotgun sequence</fullName>
    </submittedName>
</protein>
<dbReference type="Proteomes" id="UP000053263">
    <property type="component" value="Unassembled WGS sequence"/>
</dbReference>
<dbReference type="EMBL" id="KN832571">
    <property type="protein sequence ID" value="KII84375.1"/>
    <property type="molecule type" value="Genomic_DNA"/>
</dbReference>
<dbReference type="OrthoDB" id="3048541at2759"/>